<keyword evidence="3 4" id="KW-0055">Arginine biosynthesis</keyword>
<dbReference type="PANTHER" id="PTHR43814">
    <property type="entry name" value="ARGININOSUCCINATE LYASE"/>
    <property type="match status" value="1"/>
</dbReference>
<dbReference type="GO" id="GO:0042450">
    <property type="term" value="P:L-arginine biosynthetic process via ornithine"/>
    <property type="evidence" value="ECO:0007669"/>
    <property type="project" value="UniProtKB-UniRule"/>
</dbReference>
<dbReference type="HAMAP" id="MF_00006">
    <property type="entry name" value="Arg_succ_lyase"/>
    <property type="match status" value="1"/>
</dbReference>
<dbReference type="Gene3D" id="1.10.275.10">
    <property type="entry name" value="Fumarase/aspartase (N-terminal domain)"/>
    <property type="match status" value="1"/>
</dbReference>
<dbReference type="PROSITE" id="PS00163">
    <property type="entry name" value="FUMARATE_LYASES"/>
    <property type="match status" value="1"/>
</dbReference>
<dbReference type="InterPro" id="IPR008948">
    <property type="entry name" value="L-Aspartase-like"/>
</dbReference>
<dbReference type="Pfam" id="PF14698">
    <property type="entry name" value="ASL_C2"/>
    <property type="match status" value="1"/>
</dbReference>
<dbReference type="InterPro" id="IPR000362">
    <property type="entry name" value="Fumarate_lyase_fam"/>
</dbReference>
<evidence type="ECO:0000259" key="8">
    <source>
        <dbReference type="Pfam" id="PF14698"/>
    </source>
</evidence>
<reference evidence="9 10" key="1">
    <citation type="submission" date="2018-05" db="EMBL/GenBank/DDBJ databases">
        <title>A metagenomic window into the 2 km-deep terrestrial subsurface aquifer revealed taxonomically and functionally diverse microbial community comprising novel uncultured bacterial lineages.</title>
        <authorList>
            <person name="Kadnikov V.V."/>
            <person name="Mardanov A.V."/>
            <person name="Beletsky A.V."/>
            <person name="Banks D."/>
            <person name="Pimenov N.V."/>
            <person name="Frank Y.A."/>
            <person name="Karnachuk O.V."/>
            <person name="Ravin N.V."/>
        </authorList>
    </citation>
    <scope>NUCLEOTIDE SEQUENCE [LARGE SCALE GENOMIC DNA]</scope>
    <source>
        <strain evidence="9">BY</strain>
    </source>
</reference>
<dbReference type="PRINTS" id="PR00149">
    <property type="entry name" value="FUMRATELYASE"/>
</dbReference>
<protein>
    <recommendedName>
        <fullName evidence="2 4">Argininosuccinate lyase</fullName>
        <shortName evidence="4">ASAL</shortName>
        <ecNumber evidence="2 4">4.3.2.1</ecNumber>
    </recommendedName>
    <alternativeName>
        <fullName evidence="4">Arginosuccinase</fullName>
    </alternativeName>
</protein>
<comment type="catalytic activity">
    <reaction evidence="4">
        <text>2-(N(omega)-L-arginino)succinate = fumarate + L-arginine</text>
        <dbReference type="Rhea" id="RHEA:24020"/>
        <dbReference type="ChEBI" id="CHEBI:29806"/>
        <dbReference type="ChEBI" id="CHEBI:32682"/>
        <dbReference type="ChEBI" id="CHEBI:57472"/>
        <dbReference type="EC" id="4.3.2.1"/>
    </reaction>
</comment>
<feature type="domain" description="Fumarate lyase N-terminal" evidence="7">
    <location>
        <begin position="66"/>
        <end position="322"/>
    </location>
</feature>
<dbReference type="EMBL" id="CP030759">
    <property type="protein sequence ID" value="AXA35217.1"/>
    <property type="molecule type" value="Genomic_DNA"/>
</dbReference>
<dbReference type="NCBIfam" id="TIGR00838">
    <property type="entry name" value="argH"/>
    <property type="match status" value="1"/>
</dbReference>
<dbReference type="GO" id="GO:0004056">
    <property type="term" value="F:argininosuccinate lyase activity"/>
    <property type="evidence" value="ECO:0007669"/>
    <property type="project" value="UniProtKB-UniRule"/>
</dbReference>
<evidence type="ECO:0000256" key="4">
    <source>
        <dbReference type="HAMAP-Rule" id="MF_00006"/>
    </source>
</evidence>
<dbReference type="Proteomes" id="UP000262583">
    <property type="component" value="Chromosome"/>
</dbReference>
<keyword evidence="4" id="KW-0028">Amino-acid biosynthesis</keyword>
<comment type="similarity">
    <text evidence="4">Belongs to the lyase 1 family. Argininosuccinate lyase subfamily.</text>
</comment>
<dbReference type="PRINTS" id="PR00145">
    <property type="entry name" value="ARGSUCLYASE"/>
</dbReference>
<dbReference type="AlphaFoldDB" id="A0A2Z4Y1Z0"/>
<feature type="region of interest" description="Disordered" evidence="6">
    <location>
        <begin position="1"/>
        <end position="26"/>
    </location>
</feature>
<keyword evidence="4" id="KW-0963">Cytoplasm</keyword>
<accession>A0A2Z4Y1Z0</accession>
<evidence type="ECO:0000256" key="5">
    <source>
        <dbReference type="SAM" id="Coils"/>
    </source>
</evidence>
<evidence type="ECO:0000313" key="10">
    <source>
        <dbReference type="Proteomes" id="UP000262583"/>
    </source>
</evidence>
<dbReference type="InterPro" id="IPR029419">
    <property type="entry name" value="Arg_succ_lyase_C"/>
</dbReference>
<evidence type="ECO:0000256" key="2">
    <source>
        <dbReference type="ARBA" id="ARBA00012338"/>
    </source>
</evidence>
<evidence type="ECO:0000256" key="3">
    <source>
        <dbReference type="ARBA" id="ARBA00022571"/>
    </source>
</evidence>
<feature type="domain" description="Argininosuccinate lyase C-terminal" evidence="8">
    <location>
        <begin position="387"/>
        <end position="435"/>
    </location>
</feature>
<dbReference type="PANTHER" id="PTHR43814:SF1">
    <property type="entry name" value="ARGININOSUCCINATE LYASE"/>
    <property type="match status" value="1"/>
</dbReference>
<gene>
    <name evidence="4" type="primary">argH</name>
    <name evidence="9" type="ORF">BRCON_0440</name>
</gene>
<dbReference type="InterPro" id="IPR022761">
    <property type="entry name" value="Fumarate_lyase_N"/>
</dbReference>
<feature type="coiled-coil region" evidence="5">
    <location>
        <begin position="471"/>
        <end position="509"/>
    </location>
</feature>
<dbReference type="KEGG" id="schv:BRCON_0440"/>
<evidence type="ECO:0000256" key="6">
    <source>
        <dbReference type="SAM" id="MobiDB-lite"/>
    </source>
</evidence>
<evidence type="ECO:0000259" key="7">
    <source>
        <dbReference type="Pfam" id="PF00206"/>
    </source>
</evidence>
<dbReference type="GO" id="GO:0005829">
    <property type="term" value="C:cytosol"/>
    <property type="evidence" value="ECO:0007669"/>
    <property type="project" value="TreeGrafter"/>
</dbReference>
<keyword evidence="5" id="KW-0175">Coiled coil</keyword>
<dbReference type="Gene3D" id="1.10.40.30">
    <property type="entry name" value="Fumarase/aspartase (C-terminal domain)"/>
    <property type="match status" value="1"/>
</dbReference>
<dbReference type="InterPro" id="IPR020557">
    <property type="entry name" value="Fumarate_lyase_CS"/>
</dbReference>
<evidence type="ECO:0000313" key="9">
    <source>
        <dbReference type="EMBL" id="AXA35217.1"/>
    </source>
</evidence>
<sequence>MTPKPTQPKLSTPASKPQVWGSRMSEPPDPRNVLYCAGRDVAPRPMADSALVPFDLWQNRAHVLMLAKQGIVSRKIASRILAALDDLESLWERREFVLDPAREDVHINIEHFVATVIGPEASGSMHTARSRNDQTTTVVRLYVRDRLLSFAESLVRLIDVLLDASRKYAHLPIAGLTHYQPASVTTFGHWLASYAQALLRDLERAEQTLHRLNVSPLGAAASFGTTWKIDRAYTAQLLGFDSVQGNTLDCISTRWEFEAEAAVLVAFVLTHLSTIAQDLIVLSLPQVGIVRVADRFTTGSSIMPQKRNPDFAEVTRAKAALVQQLVPTLLGIARGLPSGYNRDTQWTKYAIMDVFDEATAAPEIFADVIATLQVNEARARESAETNFINAVDVADTLARESGAPFRVCYQIISQAVRECESRGRLLPDVVVQLAREAGVQVQSVNFLSAEQILNEKNHIGGPAPSALAREIRNVREQLQQRKKQLAAFRKRLTRAKMKIEQERKKLRQSPK</sequence>
<comment type="pathway">
    <text evidence="1 4">Amino-acid biosynthesis; L-arginine biosynthesis; L-arginine from L-ornithine and carbamoyl phosphate: step 3/3.</text>
</comment>
<organism evidence="9 10">
    <name type="scientific">Sumerlaea chitinivorans</name>
    <dbReference type="NCBI Taxonomy" id="2250252"/>
    <lineage>
        <taxon>Bacteria</taxon>
        <taxon>Candidatus Sumerlaeota</taxon>
        <taxon>Candidatus Sumerlaeia</taxon>
        <taxon>Candidatus Sumerlaeales</taxon>
        <taxon>Candidatus Sumerlaeaceae</taxon>
        <taxon>Candidatus Sumerlaea</taxon>
    </lineage>
</organism>
<dbReference type="UniPathway" id="UPA00068">
    <property type="reaction ID" value="UER00114"/>
</dbReference>
<name>A0A2Z4Y1Z0_SUMC1</name>
<dbReference type="CDD" id="cd01359">
    <property type="entry name" value="Argininosuccinate_lyase"/>
    <property type="match status" value="1"/>
</dbReference>
<dbReference type="SUPFAM" id="SSF48557">
    <property type="entry name" value="L-aspartase-like"/>
    <property type="match status" value="1"/>
</dbReference>
<dbReference type="InterPro" id="IPR009049">
    <property type="entry name" value="Argininosuccinate_lyase"/>
</dbReference>
<dbReference type="Pfam" id="PF00206">
    <property type="entry name" value="Lyase_1"/>
    <property type="match status" value="1"/>
</dbReference>
<evidence type="ECO:0000256" key="1">
    <source>
        <dbReference type="ARBA" id="ARBA00004941"/>
    </source>
</evidence>
<keyword evidence="4 9" id="KW-0456">Lyase</keyword>
<dbReference type="InterPro" id="IPR024083">
    <property type="entry name" value="Fumarase/histidase_N"/>
</dbReference>
<dbReference type="EC" id="4.3.2.1" evidence="2 4"/>
<proteinExistence type="inferred from homology"/>
<dbReference type="Gene3D" id="1.20.200.10">
    <property type="entry name" value="Fumarase/aspartase (Central domain)"/>
    <property type="match status" value="1"/>
</dbReference>
<comment type="subcellular location">
    <subcellularLocation>
        <location evidence="4">Cytoplasm</location>
    </subcellularLocation>
</comment>